<evidence type="ECO:0000259" key="2">
    <source>
        <dbReference type="Pfam" id="PF05170"/>
    </source>
</evidence>
<dbReference type="Proteomes" id="UP001595711">
    <property type="component" value="Unassembled WGS sequence"/>
</dbReference>
<dbReference type="InterPro" id="IPR007844">
    <property type="entry name" value="AsmA"/>
</dbReference>
<gene>
    <name evidence="3" type="ORF">ACFOOQ_18170</name>
</gene>
<feature type="domain" description="AsmA" evidence="2">
    <location>
        <begin position="17"/>
        <end position="580"/>
    </location>
</feature>
<evidence type="ECO:0000256" key="1">
    <source>
        <dbReference type="SAM" id="MobiDB-lite"/>
    </source>
</evidence>
<sequence>MNRESPQPAVRPSWRRWLLGSLTVLVVVIGGTVALFDWNWLRDPVASALSDATGRNVRLDGDLSGQWSLHPRLVIEDFHMANADWAAEPEMAAARRIEVVIDLPALLHGRIEIPDLRLVDPKIDLERQADGRSNWTLGAKEAADAATPDDRHEMPVIGRLSVENGRLRYRDAKAGLDIDTRISTVTGQGGTGQGGQAGGEMRLEGEGRLHGEPFRLTARGGSLLALREGNDPYPLTVDARVGETRGRISGTLADPIRFEGLNLDVALTGPNLGRLTRITGVPLPATPPYDLKGHLRRDGAILRIEDMAGRVGNSDLAGKLRIDTGRERLFIGADLHSKVLDYRDIGPLIGLSPPAAVEAAGGAPQPKQASAAPPAAGKAAPSEPAPASPPAGDAPPPRVLPDAPLAAEQIRAVDAKVTFHGDKVEAPNVPLNAVDLDLTLQDGLLLLKPLRLGVAGGQVNADIRLDARHDPVTTDYDIRLSKFRLERFLDSAGLSGSGNGIIDGRIRLTGQGDSVRKSLGSANGNIRFVIDHGTISNLAVALAGLDIARALGLWATGDAPIPLRCFVADFDVRKGVMTPKTFVLDSSNSTLTAEGNVSLADEQLDLRLLAHPKTPTLVSARTPITVSGAFSRPSVGVEAAPLGARAAGAAALGVLLTPLASILAFIDPGLAQDSDCAALIHAAGPKAGGGK</sequence>
<dbReference type="PANTHER" id="PTHR30441">
    <property type="entry name" value="DUF748 DOMAIN-CONTAINING PROTEIN"/>
    <property type="match status" value="1"/>
</dbReference>
<reference evidence="4" key="1">
    <citation type="journal article" date="2019" name="Int. J. Syst. Evol. Microbiol.">
        <title>The Global Catalogue of Microorganisms (GCM) 10K type strain sequencing project: providing services to taxonomists for standard genome sequencing and annotation.</title>
        <authorList>
            <consortium name="The Broad Institute Genomics Platform"/>
            <consortium name="The Broad Institute Genome Sequencing Center for Infectious Disease"/>
            <person name="Wu L."/>
            <person name="Ma J."/>
        </authorList>
    </citation>
    <scope>NUCLEOTIDE SEQUENCE [LARGE SCALE GENOMIC DNA]</scope>
    <source>
        <strain evidence="4">KCTC 42182</strain>
    </source>
</reference>
<feature type="region of interest" description="Disordered" evidence="1">
    <location>
        <begin position="358"/>
        <end position="401"/>
    </location>
</feature>
<dbReference type="Pfam" id="PF05170">
    <property type="entry name" value="AsmA"/>
    <property type="match status" value="1"/>
</dbReference>
<protein>
    <submittedName>
        <fullName evidence="3">AsmA family protein</fullName>
    </submittedName>
</protein>
<accession>A0ABV7VIZ6</accession>
<dbReference type="EMBL" id="JBHRYJ010000004">
    <property type="protein sequence ID" value="MFC3677486.1"/>
    <property type="molecule type" value="Genomic_DNA"/>
</dbReference>
<keyword evidence="4" id="KW-1185">Reference proteome</keyword>
<feature type="compositionally biased region" description="Low complexity" evidence="1">
    <location>
        <begin position="358"/>
        <end position="382"/>
    </location>
</feature>
<dbReference type="PANTHER" id="PTHR30441:SF9">
    <property type="entry name" value="ASMA FAMILY PROTEIN YHJG"/>
    <property type="match status" value="1"/>
</dbReference>
<dbReference type="RefSeq" id="WP_379729030.1">
    <property type="nucleotide sequence ID" value="NZ_JBHRYJ010000004.1"/>
</dbReference>
<proteinExistence type="predicted"/>
<feature type="compositionally biased region" description="Pro residues" evidence="1">
    <location>
        <begin position="383"/>
        <end position="399"/>
    </location>
</feature>
<evidence type="ECO:0000313" key="4">
    <source>
        <dbReference type="Proteomes" id="UP001595711"/>
    </source>
</evidence>
<organism evidence="3 4">
    <name type="scientific">Ferrovibrio xuzhouensis</name>
    <dbReference type="NCBI Taxonomy" id="1576914"/>
    <lineage>
        <taxon>Bacteria</taxon>
        <taxon>Pseudomonadati</taxon>
        <taxon>Pseudomonadota</taxon>
        <taxon>Alphaproteobacteria</taxon>
        <taxon>Rhodospirillales</taxon>
        <taxon>Rhodospirillaceae</taxon>
        <taxon>Ferrovibrio</taxon>
    </lineage>
</organism>
<dbReference type="InterPro" id="IPR052894">
    <property type="entry name" value="AsmA-related"/>
</dbReference>
<name>A0ABV7VIZ6_9PROT</name>
<evidence type="ECO:0000313" key="3">
    <source>
        <dbReference type="EMBL" id="MFC3677486.1"/>
    </source>
</evidence>
<comment type="caution">
    <text evidence="3">The sequence shown here is derived from an EMBL/GenBank/DDBJ whole genome shotgun (WGS) entry which is preliminary data.</text>
</comment>